<feature type="compositionally biased region" description="Low complexity" evidence="7">
    <location>
        <begin position="367"/>
        <end position="377"/>
    </location>
</feature>
<dbReference type="InterPro" id="IPR044066">
    <property type="entry name" value="TRIAD_supradom"/>
</dbReference>
<feature type="compositionally biased region" description="Polar residues" evidence="7">
    <location>
        <begin position="384"/>
        <end position="397"/>
    </location>
</feature>
<feature type="domain" description="RING-type" evidence="8">
    <location>
        <begin position="52"/>
        <end position="272"/>
    </location>
</feature>
<feature type="region of interest" description="Disordered" evidence="7">
    <location>
        <begin position="362"/>
        <end position="404"/>
    </location>
</feature>
<dbReference type="InterPro" id="IPR002867">
    <property type="entry name" value="IBR_dom"/>
</dbReference>
<reference evidence="9" key="1">
    <citation type="submission" date="2023-04" db="EMBL/GenBank/DDBJ databases">
        <title>Black Yeasts Isolated from many extreme environments.</title>
        <authorList>
            <person name="Coleine C."/>
            <person name="Stajich J.E."/>
            <person name="Selbmann L."/>
        </authorList>
    </citation>
    <scope>NUCLEOTIDE SEQUENCE</scope>
    <source>
        <strain evidence="9">CCFEE 5312</strain>
    </source>
</reference>
<keyword evidence="5" id="KW-0833">Ubl conjugation pathway</keyword>
<dbReference type="GO" id="GO:0008270">
    <property type="term" value="F:zinc ion binding"/>
    <property type="evidence" value="ECO:0007669"/>
    <property type="project" value="UniProtKB-KW"/>
</dbReference>
<dbReference type="AlphaFoldDB" id="A0AAJ0GH83"/>
<evidence type="ECO:0000256" key="6">
    <source>
        <dbReference type="ARBA" id="ARBA00022833"/>
    </source>
</evidence>
<organism evidence="9 10">
    <name type="scientific">Extremus antarcticus</name>
    <dbReference type="NCBI Taxonomy" id="702011"/>
    <lineage>
        <taxon>Eukaryota</taxon>
        <taxon>Fungi</taxon>
        <taxon>Dikarya</taxon>
        <taxon>Ascomycota</taxon>
        <taxon>Pezizomycotina</taxon>
        <taxon>Dothideomycetes</taxon>
        <taxon>Dothideomycetidae</taxon>
        <taxon>Mycosphaerellales</taxon>
        <taxon>Extremaceae</taxon>
        <taxon>Extremus</taxon>
    </lineage>
</organism>
<keyword evidence="4" id="KW-0863">Zinc-finger</keyword>
<dbReference type="Gene3D" id="1.20.120.1750">
    <property type="match status" value="1"/>
</dbReference>
<evidence type="ECO:0000256" key="3">
    <source>
        <dbReference type="ARBA" id="ARBA00022737"/>
    </source>
</evidence>
<evidence type="ECO:0000259" key="8">
    <source>
        <dbReference type="PROSITE" id="PS51873"/>
    </source>
</evidence>
<name>A0AAJ0GH83_9PEZI</name>
<dbReference type="PROSITE" id="PS51873">
    <property type="entry name" value="TRIAD"/>
    <property type="match status" value="1"/>
</dbReference>
<evidence type="ECO:0000313" key="10">
    <source>
        <dbReference type="Proteomes" id="UP001271007"/>
    </source>
</evidence>
<keyword evidence="6" id="KW-0862">Zinc</keyword>
<keyword evidence="2" id="KW-0479">Metal-binding</keyword>
<dbReference type="Proteomes" id="UP001271007">
    <property type="component" value="Unassembled WGS sequence"/>
</dbReference>
<evidence type="ECO:0000256" key="7">
    <source>
        <dbReference type="SAM" id="MobiDB-lite"/>
    </source>
</evidence>
<gene>
    <name evidence="9" type="ORF">LTR09_001644</name>
</gene>
<sequence>MVVVNAVLTQPPVGYISIHLAPDDKTLRKDSYFKVYQSQPNKMEIKHIDERTEWNCDLCCESFAPGPSTTISGTKICDGCINKHISAALAPEVDFPPRWAGTVLDLRDFLSALSPSVVALYNRKHDEWACPPKERIYCRHTDPPKNTQECGAFLGRRANGRSCRKCKQCLWYTCLCCLESFSTSDREGHETTIDHLCDPDIEADMRKKAFDGLKRGRDYQDCPSPYCERRVELKDGCNSMRCPSCQTEFCYVCGKEAAHGSGHWRSRCPQWNQPDSKHATYYNDDQGPEGNGDEEELNVQLEMLHPWGQHNRKAADATLARRRQENISSKLAATVDSWRRQQVPATRTRPNDDRIRRTWYQFKGKAGTPHGHPPGTTDPKSHSRYVTATPKQSSPSSHLPDIHDRGFYSSANTSYLTENRRTIEDAQDQDRDFRLSLFLGSPPKQRSRPRDSHDPDIDMLLWYDRNHCQSVPELRNGIQSMSLPALEVDWSEEGL</sequence>
<comment type="caution">
    <text evidence="9">The sequence shown here is derived from an EMBL/GenBank/DDBJ whole genome shotgun (WGS) entry which is preliminary data.</text>
</comment>
<evidence type="ECO:0000313" key="9">
    <source>
        <dbReference type="EMBL" id="KAK3057460.1"/>
    </source>
</evidence>
<dbReference type="SUPFAM" id="SSF57850">
    <property type="entry name" value="RING/U-box"/>
    <property type="match status" value="1"/>
</dbReference>
<dbReference type="EMBL" id="JAWDJX010000003">
    <property type="protein sequence ID" value="KAK3057460.1"/>
    <property type="molecule type" value="Genomic_DNA"/>
</dbReference>
<dbReference type="Pfam" id="PF01485">
    <property type="entry name" value="IBR"/>
    <property type="match status" value="1"/>
</dbReference>
<evidence type="ECO:0000256" key="4">
    <source>
        <dbReference type="ARBA" id="ARBA00022771"/>
    </source>
</evidence>
<accession>A0AAJ0GH83</accession>
<keyword evidence="1" id="KW-0808">Transferase</keyword>
<keyword evidence="3" id="KW-0677">Repeat</keyword>
<protein>
    <recommendedName>
        <fullName evidence="8">RING-type domain-containing protein</fullName>
    </recommendedName>
</protein>
<dbReference type="CDD" id="cd20336">
    <property type="entry name" value="Rcat_RBR"/>
    <property type="match status" value="1"/>
</dbReference>
<keyword evidence="10" id="KW-1185">Reference proteome</keyword>
<evidence type="ECO:0000256" key="5">
    <source>
        <dbReference type="ARBA" id="ARBA00022786"/>
    </source>
</evidence>
<evidence type="ECO:0000256" key="1">
    <source>
        <dbReference type="ARBA" id="ARBA00022679"/>
    </source>
</evidence>
<evidence type="ECO:0000256" key="2">
    <source>
        <dbReference type="ARBA" id="ARBA00022723"/>
    </source>
</evidence>
<dbReference type="GO" id="GO:0016740">
    <property type="term" value="F:transferase activity"/>
    <property type="evidence" value="ECO:0007669"/>
    <property type="project" value="UniProtKB-KW"/>
</dbReference>
<proteinExistence type="predicted"/>